<gene>
    <name evidence="1" type="ORF">Micbo1qcDRAFT_179966</name>
</gene>
<protein>
    <submittedName>
        <fullName evidence="1">Uncharacterized protein</fullName>
    </submittedName>
</protein>
<dbReference type="EMBL" id="KQ964268">
    <property type="protein sequence ID" value="KXJ86437.1"/>
    <property type="molecule type" value="Genomic_DNA"/>
</dbReference>
<dbReference type="Proteomes" id="UP000070501">
    <property type="component" value="Unassembled WGS sequence"/>
</dbReference>
<dbReference type="InParanoid" id="A0A136INB6"/>
<sequence>MAASQPATTGQECQMCKTIIKDEDRESIPRISDESGFLTYGTDGNYCLFCYVNVQICGWIDASIGEIGGTVEGHSDKPFARRLKEHAKTLRGQVHGLAELCRCGGNRNQVLELHEKWQPHEEKTRKGWEMTMETERLQSRPPGGYRGSSLYLEVSDEFISFSRKLRHWHIQLSQSQSSGRTR</sequence>
<organism evidence="1 2">
    <name type="scientific">Microdochium bolleyi</name>
    <dbReference type="NCBI Taxonomy" id="196109"/>
    <lineage>
        <taxon>Eukaryota</taxon>
        <taxon>Fungi</taxon>
        <taxon>Dikarya</taxon>
        <taxon>Ascomycota</taxon>
        <taxon>Pezizomycotina</taxon>
        <taxon>Sordariomycetes</taxon>
        <taxon>Xylariomycetidae</taxon>
        <taxon>Xylariales</taxon>
        <taxon>Microdochiaceae</taxon>
        <taxon>Microdochium</taxon>
    </lineage>
</organism>
<accession>A0A136INB6</accession>
<dbReference type="AlphaFoldDB" id="A0A136INB6"/>
<reference evidence="2" key="1">
    <citation type="submission" date="2016-02" db="EMBL/GenBank/DDBJ databases">
        <title>Draft genome sequence of Microdochium bolleyi, a fungal endophyte of beachgrass.</title>
        <authorList>
            <consortium name="DOE Joint Genome Institute"/>
            <person name="David A.S."/>
            <person name="May G."/>
            <person name="Haridas S."/>
            <person name="Lim J."/>
            <person name="Wang M."/>
            <person name="Labutti K."/>
            <person name="Lipzen A."/>
            <person name="Barry K."/>
            <person name="Grigoriev I.V."/>
        </authorList>
    </citation>
    <scope>NUCLEOTIDE SEQUENCE [LARGE SCALE GENOMIC DNA]</scope>
    <source>
        <strain evidence="2">J235TASD1</strain>
    </source>
</reference>
<evidence type="ECO:0000313" key="1">
    <source>
        <dbReference type="EMBL" id="KXJ86437.1"/>
    </source>
</evidence>
<name>A0A136INB6_9PEZI</name>
<proteinExistence type="predicted"/>
<evidence type="ECO:0000313" key="2">
    <source>
        <dbReference type="Proteomes" id="UP000070501"/>
    </source>
</evidence>
<keyword evidence="2" id="KW-1185">Reference proteome</keyword>